<dbReference type="InterPro" id="IPR002934">
    <property type="entry name" value="Polymerase_NTP_transf_dom"/>
</dbReference>
<dbReference type="Gene3D" id="3.30.460.10">
    <property type="entry name" value="Beta Polymerase, domain 2"/>
    <property type="match status" value="1"/>
</dbReference>
<gene>
    <name evidence="2" type="ORF">CF386_09635</name>
</gene>
<dbReference type="AlphaFoldDB" id="A0A220VG25"/>
<protein>
    <recommendedName>
        <fullName evidence="1">Polymerase nucleotidyl transferase domain-containing protein</fullName>
    </recommendedName>
</protein>
<keyword evidence="3" id="KW-1185">Reference proteome</keyword>
<name>A0A220VG25_9GAMM</name>
<dbReference type="EMBL" id="CP022356">
    <property type="protein sequence ID" value="ASK79317.1"/>
    <property type="molecule type" value="Genomic_DNA"/>
</dbReference>
<evidence type="ECO:0000313" key="2">
    <source>
        <dbReference type="EMBL" id="ASK79317.1"/>
    </source>
</evidence>
<accession>A0A220VG25</accession>
<dbReference type="CDD" id="cd05403">
    <property type="entry name" value="NT_KNTase_like"/>
    <property type="match status" value="1"/>
</dbReference>
<evidence type="ECO:0000313" key="3">
    <source>
        <dbReference type="Proteomes" id="UP000242175"/>
    </source>
</evidence>
<reference evidence="2 3" key="1">
    <citation type="journal article" date="2016" name="Int. J. Syst. Evol. Microbiol.">
        <title>Paraphotobacterium marinum gen. nov., sp. nov., a member of the family Vibrionaceae, isolated from surface seawater.</title>
        <authorList>
            <person name="Huang Z."/>
            <person name="Dong C."/>
            <person name="Shao Z."/>
        </authorList>
    </citation>
    <scope>NUCLEOTIDE SEQUENCE [LARGE SCALE GENOMIC DNA]</scope>
    <source>
        <strain evidence="2 3">NSCS20N07D</strain>
    </source>
</reference>
<feature type="domain" description="Polymerase nucleotidyl transferase" evidence="1">
    <location>
        <begin position="19"/>
        <end position="67"/>
    </location>
</feature>
<sequence length="181" mass="20991">MKLKPELFLQENIIQSACKAFESEDDVIAIILIGSLAKGGGDRISDADLLIITKNKYHNQVESCYKKFEADKDIVYCFDALDEDQWYTKKYLFHDFTSAEIHCFDTSYDIKIHNPYLVLLDKENIVPSLVCDEPAPKHEDFPAYYFGDKGLIWDVFECVKWLSRGKNDLAKHHIKKLAKEF</sequence>
<proteinExistence type="predicted"/>
<dbReference type="OrthoDB" id="5869372at2"/>
<dbReference type="GO" id="GO:0016779">
    <property type="term" value="F:nucleotidyltransferase activity"/>
    <property type="evidence" value="ECO:0007669"/>
    <property type="project" value="InterPro"/>
</dbReference>
<dbReference type="KEGG" id="pmai:CF386_09635"/>
<dbReference type="InterPro" id="IPR043519">
    <property type="entry name" value="NT_sf"/>
</dbReference>
<dbReference type="SUPFAM" id="SSF81301">
    <property type="entry name" value="Nucleotidyltransferase"/>
    <property type="match status" value="1"/>
</dbReference>
<organism evidence="2 3">
    <name type="scientific">Paraphotobacterium marinum</name>
    <dbReference type="NCBI Taxonomy" id="1755811"/>
    <lineage>
        <taxon>Bacteria</taxon>
        <taxon>Pseudomonadati</taxon>
        <taxon>Pseudomonadota</taxon>
        <taxon>Gammaproteobacteria</taxon>
        <taxon>Vibrionales</taxon>
        <taxon>Vibrionaceae</taxon>
        <taxon>Paraphotobacterium</taxon>
    </lineage>
</organism>
<dbReference type="RefSeq" id="WP_089074225.1">
    <property type="nucleotide sequence ID" value="NZ_CBCSAM010000002.1"/>
</dbReference>
<evidence type="ECO:0000259" key="1">
    <source>
        <dbReference type="Pfam" id="PF01909"/>
    </source>
</evidence>
<dbReference type="Proteomes" id="UP000242175">
    <property type="component" value="Chromosome small"/>
</dbReference>
<dbReference type="Pfam" id="PF01909">
    <property type="entry name" value="NTP_transf_2"/>
    <property type="match status" value="1"/>
</dbReference>